<protein>
    <submittedName>
        <fullName evidence="1">Uncharacterized protein</fullName>
    </submittedName>
</protein>
<dbReference type="EMBL" id="MJBS01000002">
    <property type="protein sequence ID" value="OHF04515.1"/>
    <property type="molecule type" value="Genomic_DNA"/>
</dbReference>
<organism evidence="1 2">
    <name type="scientific">Colletotrichum orchidophilum</name>
    <dbReference type="NCBI Taxonomy" id="1209926"/>
    <lineage>
        <taxon>Eukaryota</taxon>
        <taxon>Fungi</taxon>
        <taxon>Dikarya</taxon>
        <taxon>Ascomycota</taxon>
        <taxon>Pezizomycotina</taxon>
        <taxon>Sordariomycetes</taxon>
        <taxon>Hypocreomycetidae</taxon>
        <taxon>Glomerellales</taxon>
        <taxon>Glomerellaceae</taxon>
        <taxon>Colletotrichum</taxon>
    </lineage>
</organism>
<accession>A0A1G4BT47</accession>
<dbReference type="Proteomes" id="UP000176998">
    <property type="component" value="Unassembled WGS sequence"/>
</dbReference>
<dbReference type="OrthoDB" id="4791564at2759"/>
<dbReference type="RefSeq" id="XP_022481649.1">
    <property type="nucleotide sequence ID" value="XM_022612024.1"/>
</dbReference>
<name>A0A1G4BT47_9PEZI</name>
<dbReference type="GeneID" id="34553534"/>
<keyword evidence="2" id="KW-1185">Reference proteome</keyword>
<reference evidence="1 2" key="1">
    <citation type="submission" date="2016-09" db="EMBL/GenBank/DDBJ databases">
        <authorList>
            <person name="Capua I."/>
            <person name="De Benedictis P."/>
            <person name="Joannis T."/>
            <person name="Lombin L.H."/>
            <person name="Cattoli G."/>
        </authorList>
    </citation>
    <scope>NUCLEOTIDE SEQUENCE [LARGE SCALE GENOMIC DNA]</scope>
    <source>
        <strain evidence="1 2">IMI 309357</strain>
    </source>
</reference>
<comment type="caution">
    <text evidence="1">The sequence shown here is derived from an EMBL/GenBank/DDBJ whole genome shotgun (WGS) entry which is preliminary data.</text>
</comment>
<gene>
    <name evidence="1" type="ORF">CORC01_00367</name>
</gene>
<evidence type="ECO:0000313" key="1">
    <source>
        <dbReference type="EMBL" id="OHF04515.1"/>
    </source>
</evidence>
<sequence length="291" mass="33581">MSSTDMSSLRKAQPYVVFELVFDLLLEQAKQETESIPFSIVYIPNDSLVMRCEPVDYAKLGNRFHLVGNLCQIDRRSRVKFKLVFHPFEMAFSRMKYEVGFWRIVWICPTVDHFLLYTGEYTMSLPPIVAHLDVPHPMQCAVTHSIQRVGLFVTKLFDDYIYRSQFEVILELPSLKEVVISIIPKRARHDHAADLTIDAMLFPELAAWEQKYHETMKPVWAKLKQKGIKVLGCEPGAEKGDILELIHTENGSVRMRFMDPVCNCYNVAYRLLMLVKEAANGGAHYIGKQQH</sequence>
<proteinExistence type="predicted"/>
<evidence type="ECO:0000313" key="2">
    <source>
        <dbReference type="Proteomes" id="UP000176998"/>
    </source>
</evidence>
<dbReference type="AlphaFoldDB" id="A0A1G4BT47"/>